<dbReference type="RefSeq" id="WP_348396460.1">
    <property type="nucleotide sequence ID" value="NZ_CP136600.1"/>
</dbReference>
<organism evidence="1 2">
    <name type="scientific">Thalassotalea fonticola</name>
    <dbReference type="NCBI Taxonomy" id="3065649"/>
    <lineage>
        <taxon>Bacteria</taxon>
        <taxon>Pseudomonadati</taxon>
        <taxon>Pseudomonadota</taxon>
        <taxon>Gammaproteobacteria</taxon>
        <taxon>Alteromonadales</taxon>
        <taxon>Colwelliaceae</taxon>
        <taxon>Thalassotalea</taxon>
    </lineage>
</organism>
<proteinExistence type="predicted"/>
<accession>A0ABZ0GP35</accession>
<keyword evidence="2" id="KW-1185">Reference proteome</keyword>
<reference evidence="1 2" key="1">
    <citation type="submission" date="2023-09" db="EMBL/GenBank/DDBJ databases">
        <authorList>
            <person name="Qi X."/>
        </authorList>
    </citation>
    <scope>NUCLEOTIDE SEQUENCE [LARGE SCALE GENOMIC DNA]</scope>
    <source>
        <strain evidence="1 2">S1-1</strain>
    </source>
</reference>
<protein>
    <submittedName>
        <fullName evidence="1">AlpA family phage regulatory protein</fullName>
    </submittedName>
</protein>
<sequence>MKTRTTVTNQLPNYGYLRITQILGDQNAIPPIPAIFPIGKSSWWLGIKQGRYPKPVKLGPNTTAWKVEDIKRLIDNINANKLSGFDEFEAPITDLDTSLFQASPAIKLNNVAETKENSHE</sequence>
<gene>
    <name evidence="1" type="ORF">RI844_00110</name>
</gene>
<name>A0ABZ0GP35_9GAMM</name>
<evidence type="ECO:0000313" key="1">
    <source>
        <dbReference type="EMBL" id="WOH37682.1"/>
    </source>
</evidence>
<dbReference type="Proteomes" id="UP001301442">
    <property type="component" value="Chromosome"/>
</dbReference>
<dbReference type="EMBL" id="CP136600">
    <property type="protein sequence ID" value="WOH37682.1"/>
    <property type="molecule type" value="Genomic_DNA"/>
</dbReference>
<evidence type="ECO:0000313" key="2">
    <source>
        <dbReference type="Proteomes" id="UP001301442"/>
    </source>
</evidence>